<keyword evidence="3" id="KW-0238">DNA-binding</keyword>
<dbReference type="EMBL" id="NOJY02000124">
    <property type="protein sequence ID" value="RDY25102.1"/>
    <property type="molecule type" value="Genomic_DNA"/>
</dbReference>
<evidence type="ECO:0000256" key="4">
    <source>
        <dbReference type="ARBA" id="ARBA00023163"/>
    </source>
</evidence>
<dbReference type="PRINTS" id="PR00039">
    <property type="entry name" value="HTHLYSR"/>
</dbReference>
<evidence type="ECO:0000313" key="7">
    <source>
        <dbReference type="Proteomes" id="UP000215694"/>
    </source>
</evidence>
<dbReference type="RefSeq" id="WP_147295868.1">
    <property type="nucleotide sequence ID" value="NZ_NOJY02000124.1"/>
</dbReference>
<feature type="non-terminal residue" evidence="6">
    <location>
        <position position="71"/>
    </location>
</feature>
<dbReference type="FunFam" id="1.10.10.10:FF:000001">
    <property type="entry name" value="LysR family transcriptional regulator"/>
    <property type="match status" value="1"/>
</dbReference>
<sequence length="71" mass="8368">MTIRHLKIFITVVDCGKMRKAADKLYMSQPSVSQAISELEKHYEVKLFERLSQRLYITEDGKLLLSYARYI</sequence>
<name>A0A371IX95_9FIRM</name>
<dbReference type="PANTHER" id="PTHR30126:SF39">
    <property type="entry name" value="HTH-TYPE TRANSCRIPTIONAL REGULATOR CYSL"/>
    <property type="match status" value="1"/>
</dbReference>
<dbReference type="SUPFAM" id="SSF46785">
    <property type="entry name" value="Winged helix' DNA-binding domain"/>
    <property type="match status" value="1"/>
</dbReference>
<proteinExistence type="inferred from homology"/>
<dbReference type="InterPro" id="IPR036390">
    <property type="entry name" value="WH_DNA-bd_sf"/>
</dbReference>
<dbReference type="Gene3D" id="1.10.10.10">
    <property type="entry name" value="Winged helix-like DNA-binding domain superfamily/Winged helix DNA-binding domain"/>
    <property type="match status" value="1"/>
</dbReference>
<dbReference type="GO" id="GO:0003700">
    <property type="term" value="F:DNA-binding transcription factor activity"/>
    <property type="evidence" value="ECO:0007669"/>
    <property type="project" value="InterPro"/>
</dbReference>
<dbReference type="PROSITE" id="PS50931">
    <property type="entry name" value="HTH_LYSR"/>
    <property type="match status" value="1"/>
</dbReference>
<keyword evidence="7" id="KW-1185">Reference proteome</keyword>
<evidence type="ECO:0000313" key="6">
    <source>
        <dbReference type="EMBL" id="RDY25102.1"/>
    </source>
</evidence>
<organism evidence="6 7">
    <name type="scientific">Romboutsia weinsteinii</name>
    <dbReference type="NCBI Taxonomy" id="2020949"/>
    <lineage>
        <taxon>Bacteria</taxon>
        <taxon>Bacillati</taxon>
        <taxon>Bacillota</taxon>
        <taxon>Clostridia</taxon>
        <taxon>Peptostreptococcales</taxon>
        <taxon>Peptostreptococcaceae</taxon>
        <taxon>Romboutsia</taxon>
    </lineage>
</organism>
<keyword evidence="2" id="KW-0805">Transcription regulation</keyword>
<evidence type="ECO:0000259" key="5">
    <source>
        <dbReference type="PROSITE" id="PS50931"/>
    </source>
</evidence>
<comment type="caution">
    <text evidence="6">The sequence shown here is derived from an EMBL/GenBank/DDBJ whole genome shotgun (WGS) entry which is preliminary data.</text>
</comment>
<keyword evidence="4" id="KW-0804">Transcription</keyword>
<feature type="domain" description="HTH lysR-type" evidence="5">
    <location>
        <begin position="1"/>
        <end position="58"/>
    </location>
</feature>
<reference evidence="6 7" key="1">
    <citation type="journal article" date="2017" name="Genome Announc.">
        <title>Draft Genome Sequence of Romboutsia weinsteinii sp. nov. Strain CCRI-19649(T) Isolated from Surface Water.</title>
        <authorList>
            <person name="Maheux A.F."/>
            <person name="Boudreau D.K."/>
            <person name="Berube E."/>
            <person name="Boissinot M."/>
            <person name="Cantin P."/>
            <person name="Raymond F."/>
            <person name="Corbeil J."/>
            <person name="Omar R.F."/>
            <person name="Bergeron M.G."/>
        </authorList>
    </citation>
    <scope>NUCLEOTIDE SEQUENCE [LARGE SCALE GENOMIC DNA]</scope>
    <source>
        <strain evidence="6 7">CCRI-19649</strain>
    </source>
</reference>
<dbReference type="Pfam" id="PF00126">
    <property type="entry name" value="HTH_1"/>
    <property type="match status" value="1"/>
</dbReference>
<comment type="similarity">
    <text evidence="1">Belongs to the LysR transcriptional regulatory family.</text>
</comment>
<gene>
    <name evidence="6" type="ORF">CHL78_019950</name>
</gene>
<evidence type="ECO:0000256" key="2">
    <source>
        <dbReference type="ARBA" id="ARBA00023015"/>
    </source>
</evidence>
<dbReference type="InterPro" id="IPR036388">
    <property type="entry name" value="WH-like_DNA-bd_sf"/>
</dbReference>
<dbReference type="GO" id="GO:0000976">
    <property type="term" value="F:transcription cis-regulatory region binding"/>
    <property type="evidence" value="ECO:0007669"/>
    <property type="project" value="TreeGrafter"/>
</dbReference>
<dbReference type="OrthoDB" id="1652954at2"/>
<dbReference type="PANTHER" id="PTHR30126">
    <property type="entry name" value="HTH-TYPE TRANSCRIPTIONAL REGULATOR"/>
    <property type="match status" value="1"/>
</dbReference>
<dbReference type="InterPro" id="IPR000847">
    <property type="entry name" value="LysR_HTH_N"/>
</dbReference>
<protein>
    <submittedName>
        <fullName evidence="6">LysR family transcriptional regulator</fullName>
    </submittedName>
</protein>
<evidence type="ECO:0000256" key="3">
    <source>
        <dbReference type="ARBA" id="ARBA00023125"/>
    </source>
</evidence>
<accession>A0A371IX95</accession>
<dbReference type="Proteomes" id="UP000215694">
    <property type="component" value="Unassembled WGS sequence"/>
</dbReference>
<evidence type="ECO:0000256" key="1">
    <source>
        <dbReference type="ARBA" id="ARBA00009437"/>
    </source>
</evidence>
<dbReference type="AlphaFoldDB" id="A0A371IX95"/>